<dbReference type="CDD" id="cd17724">
    <property type="entry name" value="BRCT_p53bp1_rpt2"/>
    <property type="match status" value="1"/>
</dbReference>
<feature type="region of interest" description="Disordered" evidence="4">
    <location>
        <begin position="1290"/>
        <end position="1405"/>
    </location>
</feature>
<evidence type="ECO:0000313" key="7">
    <source>
        <dbReference type="Proteomes" id="UP000747542"/>
    </source>
</evidence>
<dbReference type="InterPro" id="IPR001357">
    <property type="entry name" value="BRCT_dom"/>
</dbReference>
<feature type="compositionally biased region" description="Basic and acidic residues" evidence="4">
    <location>
        <begin position="607"/>
        <end position="629"/>
    </location>
</feature>
<feature type="compositionally biased region" description="Basic and acidic residues" evidence="4">
    <location>
        <begin position="211"/>
        <end position="224"/>
    </location>
</feature>
<dbReference type="InterPro" id="IPR047249">
    <property type="entry name" value="BRCT_p53bp1-like_rpt1"/>
</dbReference>
<dbReference type="PANTHER" id="PTHR15321:SF3">
    <property type="entry name" value="TP53-BINDING PROTEIN 1"/>
    <property type="match status" value="1"/>
</dbReference>
<comment type="caution">
    <text evidence="6">The sequence shown here is derived from an EMBL/GenBank/DDBJ whole genome shotgun (WGS) entry which is preliminary data.</text>
</comment>
<feature type="compositionally biased region" description="Basic and acidic residues" evidence="4">
    <location>
        <begin position="233"/>
        <end position="246"/>
    </location>
</feature>
<feature type="region of interest" description="Disordered" evidence="4">
    <location>
        <begin position="1425"/>
        <end position="1474"/>
    </location>
</feature>
<feature type="compositionally biased region" description="Basic and acidic residues" evidence="4">
    <location>
        <begin position="278"/>
        <end position="300"/>
    </location>
</feature>
<accession>A0A8J5JZ08</accession>
<dbReference type="GO" id="GO:0045944">
    <property type="term" value="P:positive regulation of transcription by RNA polymerase II"/>
    <property type="evidence" value="ECO:0007669"/>
    <property type="project" value="TreeGrafter"/>
</dbReference>
<reference evidence="6" key="1">
    <citation type="journal article" date="2021" name="Sci. Adv.">
        <title>The American lobster genome reveals insights on longevity, neural, and immune adaptations.</title>
        <authorList>
            <person name="Polinski J.M."/>
            <person name="Zimin A.V."/>
            <person name="Clark K.F."/>
            <person name="Kohn A.B."/>
            <person name="Sadowski N."/>
            <person name="Timp W."/>
            <person name="Ptitsyn A."/>
            <person name="Khanna P."/>
            <person name="Romanova D.Y."/>
            <person name="Williams P."/>
            <person name="Greenwood S.J."/>
            <person name="Moroz L.L."/>
            <person name="Walt D.R."/>
            <person name="Bodnar A.G."/>
        </authorList>
    </citation>
    <scope>NUCLEOTIDE SEQUENCE</scope>
    <source>
        <strain evidence="6">GMGI-L3</strain>
    </source>
</reference>
<feature type="compositionally biased region" description="Basic and acidic residues" evidence="4">
    <location>
        <begin position="570"/>
        <end position="593"/>
    </location>
</feature>
<evidence type="ECO:0000259" key="5">
    <source>
        <dbReference type="PROSITE" id="PS50172"/>
    </source>
</evidence>
<feature type="domain" description="BRCT" evidence="5">
    <location>
        <begin position="1472"/>
        <end position="1606"/>
    </location>
</feature>
<sequence>VTSATTTSHAEAGASESLFPSGSSSSKLMSGDDKSAGEEVKAGGDDSKAVPLTPSITIPILQLSQEEEGYIPSAQGEPITDTPSSSVPAGSPQKVLPLPPSSPHPSKRKSSVLEDSSAASESPKIPFKLRRTEDTSETSESGDDRVIVDYTSLAKKGVEISPKQQKYPLRTTKPPHLTGVAKCLTFKDSSFVEKLQEPVSLPGNTEEESSEQEKRPELLRRLPVDTEEEESSEQEKRPELLRRLPVDTEEEESSEQEKRPELPRRLPVDTEEEESSDKEEGKSLLERIPTHTEKSSDRGLKFARRSIPMPERRHSSPEEEEPQISDKEDSDIEIIEDKERLHRSIEIVYEKPKDHSSLDEEVGSQDFSLMLSCTQRESDYTVEEAGQRFSQEPLFSEEPLLEKESQSLLTMSESEHLKCHDTLSSSSDEESKKSVEDDGGSMRATQLERICRPASLTQPDVKPLITLPISSTESKEKQSYAHKDITSASKTDKDVEMKGAGSDDDAESSGKMTASTSKVQSSTVGVSPRASSRSSQVETRLQMPDISTPPLQYTQGSQESESVFVKASKAAKERIQIEEKRIEAKKKERKESEFDISGESSPGLLDASKEETQDSRVTEKSIIDCDVTKESSSNVSTPMSDLMPSHSSQSTPVTSQSHWRPSQSTTLFSSGKKEGILSTSSTQGSPKILAEETDSEEEGPVHRKRKKLRPSEKLTKAISSLKTEERKSSTPNTSQGISLNISSEGVSYIDKEAQGVLSGIESSKSHNTSPEEGITSKFPDSVRSLERAASTADTELLPDLNKISTIEDLIKYGFRQHRTLETVEYMHPLTRDLMHVTFDGDKAGISKINFHSVTDTGSGSGRSGRTSDASSISRLTGSSGYLGDKSSSSSNSSRRMSAWSTTESSRLSIASVVTLSSPPRVTENKEEGSQKGLPDDGIFVIPAARPKTQVSGKGTETSPRASDYSSPSKLKRLPTSALLEQMETTLASSDEMPTVTVERRGQGRARGRPRTRGSKRGGGQGTPSKSTPRRGRGRGRGRGVITKPKKLDEDSECDGEPPETINPVAGASLVAKTEEAQEKKTAEAQEKKTADPVLDLFDSLHPEVWKMLENSQFPLSEEEEEAFVGQGGADAEKQLDQVLKRVREAELEAGLLVFARFTDNNFYSAVLTERHGADRWHVQFTLDQYSASVREVYLLPTDLLPRGQTCYVRQQTEHYCDSGVVIGHVRVGPTVLHIVETDRGLIQRIPHSHLLLTGSQANDILQARLAFRSLVASPGRDISLDNIVAGRRRRIQPEQFSSPRSNKADDNLDSSEATVGESEDFVPAKGRSPSTKRGGVSKGSRKQELPILQEESENESETAYKVTPRGRRRPGTPRSSRTPRAPRTPRTPRTSQSETVPPDDTSLEKELLTSKLQAETAVPLPVAALQTSEVPLTPPKKRGRQPGQSSSTQTPTKLSKLEDVPPDPKLGPLPPQDSRLFEGYTILLTSGNSSIKKRQGENCEDLPPFDKDHLTNQIIIGGGRVLEKYSEAEIILAEQGRFCKGGRATPSKAKKKSATASTTLLLISNTHCRTAKFIQCLAAGIPIVSFQWVITSCCEKKIRSWRNFMLPSGENDSGEQLEQELGDADGPMGPQQLLTGERIFLGTSTNAEFSPLWQPLLDTIGAKVRVKPARSGNLNRVLDKSITVVIGDPTIPEEEVQRAEQLGVPLLATEWVIQSLTAGRRLSYTAHSKFRLNVRGPATGSKEEGN</sequence>
<feature type="region of interest" description="Disordered" evidence="4">
    <location>
        <begin position="191"/>
        <end position="331"/>
    </location>
</feature>
<feature type="compositionally biased region" description="Polar residues" evidence="4">
    <location>
        <begin position="1442"/>
        <end position="1453"/>
    </location>
</feature>
<feature type="non-terminal residue" evidence="6">
    <location>
        <position position="1"/>
    </location>
</feature>
<protein>
    <submittedName>
        <fullName evidence="6">TP53-binding protein 1-like</fullName>
    </submittedName>
</protein>
<keyword evidence="2" id="KW-0227">DNA damage</keyword>
<keyword evidence="3" id="KW-0539">Nucleus</keyword>
<dbReference type="CDD" id="cd17745">
    <property type="entry name" value="BRCT_p53bp1_rpt1"/>
    <property type="match status" value="1"/>
</dbReference>
<proteinExistence type="predicted"/>
<feature type="compositionally biased region" description="Basic and acidic residues" evidence="4">
    <location>
        <begin position="473"/>
        <end position="497"/>
    </location>
</feature>
<feature type="domain" description="BRCT" evidence="5">
    <location>
        <begin position="1629"/>
        <end position="1729"/>
    </location>
</feature>
<dbReference type="Gene3D" id="3.40.50.10190">
    <property type="entry name" value="BRCT domain"/>
    <property type="match status" value="2"/>
</dbReference>
<dbReference type="SUPFAM" id="SSF52113">
    <property type="entry name" value="BRCT domain"/>
    <property type="match status" value="2"/>
</dbReference>
<evidence type="ECO:0000256" key="3">
    <source>
        <dbReference type="ARBA" id="ARBA00023242"/>
    </source>
</evidence>
<feature type="region of interest" description="Disordered" evidence="4">
    <location>
        <begin position="851"/>
        <end position="901"/>
    </location>
</feature>
<evidence type="ECO:0000256" key="2">
    <source>
        <dbReference type="ARBA" id="ARBA00022763"/>
    </source>
</evidence>
<feature type="compositionally biased region" description="Polar residues" evidence="4">
    <location>
        <begin position="729"/>
        <end position="738"/>
    </location>
</feature>
<feature type="compositionally biased region" description="Acidic residues" evidence="4">
    <location>
        <begin position="318"/>
        <end position="331"/>
    </location>
</feature>
<evidence type="ECO:0000313" key="6">
    <source>
        <dbReference type="EMBL" id="KAG7166201.1"/>
    </source>
</evidence>
<dbReference type="PANTHER" id="PTHR15321">
    <property type="entry name" value="TUMOR SUPPRESSOR P53-BINDING PROTEIN 1"/>
    <property type="match status" value="1"/>
</dbReference>
<feature type="region of interest" description="Disordered" evidence="4">
    <location>
        <begin position="1"/>
        <end position="146"/>
    </location>
</feature>
<feature type="compositionally biased region" description="Low complexity" evidence="4">
    <location>
        <begin position="852"/>
        <end position="900"/>
    </location>
</feature>
<dbReference type="InterPro" id="IPR047252">
    <property type="entry name" value="TP53BP1-like"/>
</dbReference>
<dbReference type="GO" id="GO:0005634">
    <property type="term" value="C:nucleus"/>
    <property type="evidence" value="ECO:0007669"/>
    <property type="project" value="UniProtKB-SubCell"/>
</dbReference>
<feature type="compositionally biased region" description="Polar residues" evidence="4">
    <location>
        <begin position="549"/>
        <end position="561"/>
    </location>
</feature>
<feature type="compositionally biased region" description="Basic residues" evidence="4">
    <location>
        <begin position="1002"/>
        <end position="1015"/>
    </location>
</feature>
<dbReference type="Pfam" id="PF18428">
    <property type="entry name" value="BRCT_3"/>
    <property type="match status" value="1"/>
</dbReference>
<gene>
    <name evidence="6" type="primary">TP53bp1-L</name>
    <name evidence="6" type="ORF">Hamer_G011026</name>
</gene>
<feature type="region of interest" description="Disordered" evidence="4">
    <location>
        <begin position="917"/>
        <end position="1065"/>
    </location>
</feature>
<feature type="compositionally biased region" description="Polar residues" evidence="4">
    <location>
        <begin position="630"/>
        <end position="669"/>
    </location>
</feature>
<evidence type="ECO:0000256" key="4">
    <source>
        <dbReference type="SAM" id="MobiDB-lite"/>
    </source>
</evidence>
<evidence type="ECO:0000256" key="1">
    <source>
        <dbReference type="ARBA" id="ARBA00004123"/>
    </source>
</evidence>
<dbReference type="GO" id="GO:0042393">
    <property type="term" value="F:histone binding"/>
    <property type="evidence" value="ECO:0007669"/>
    <property type="project" value="TreeGrafter"/>
</dbReference>
<dbReference type="InterPro" id="IPR036420">
    <property type="entry name" value="BRCT_dom_sf"/>
</dbReference>
<feature type="compositionally biased region" description="Low complexity" evidence="4">
    <location>
        <begin position="1372"/>
        <end position="1381"/>
    </location>
</feature>
<feature type="compositionally biased region" description="Polar residues" evidence="4">
    <location>
        <begin position="510"/>
        <end position="539"/>
    </location>
</feature>
<dbReference type="CDD" id="cd04508">
    <property type="entry name" value="Tudor_SF"/>
    <property type="match status" value="1"/>
</dbReference>
<keyword evidence="7" id="KW-1185">Reference proteome</keyword>
<feature type="compositionally biased region" description="Basic and acidic residues" evidence="4">
    <location>
        <begin position="255"/>
        <end position="268"/>
    </location>
</feature>
<feature type="compositionally biased region" description="Polar residues" evidence="4">
    <location>
        <begin position="948"/>
        <end position="968"/>
    </location>
</feature>
<comment type="subcellular location">
    <subcellularLocation>
        <location evidence="1">Nucleus</location>
    </subcellularLocation>
</comment>
<organism evidence="6 7">
    <name type="scientific">Homarus americanus</name>
    <name type="common">American lobster</name>
    <dbReference type="NCBI Taxonomy" id="6706"/>
    <lineage>
        <taxon>Eukaryota</taxon>
        <taxon>Metazoa</taxon>
        <taxon>Ecdysozoa</taxon>
        <taxon>Arthropoda</taxon>
        <taxon>Crustacea</taxon>
        <taxon>Multicrustacea</taxon>
        <taxon>Malacostraca</taxon>
        <taxon>Eumalacostraca</taxon>
        <taxon>Eucarida</taxon>
        <taxon>Decapoda</taxon>
        <taxon>Pleocyemata</taxon>
        <taxon>Astacidea</taxon>
        <taxon>Nephropoidea</taxon>
        <taxon>Nephropidae</taxon>
        <taxon>Homarus</taxon>
    </lineage>
</organism>
<dbReference type="EMBL" id="JAHLQT010022636">
    <property type="protein sequence ID" value="KAG7166201.1"/>
    <property type="molecule type" value="Genomic_DNA"/>
</dbReference>
<feature type="compositionally biased region" description="Basic residues" evidence="4">
    <location>
        <begin position="1027"/>
        <end position="1037"/>
    </location>
</feature>
<dbReference type="GO" id="GO:0000077">
    <property type="term" value="P:DNA damage checkpoint signaling"/>
    <property type="evidence" value="ECO:0007669"/>
    <property type="project" value="TreeGrafter"/>
</dbReference>
<feature type="compositionally biased region" description="Low complexity" evidence="4">
    <location>
        <begin position="15"/>
        <end position="29"/>
    </location>
</feature>
<name>A0A8J5JZ08_HOMAM</name>
<dbReference type="SMART" id="SM00292">
    <property type="entry name" value="BRCT"/>
    <property type="match status" value="2"/>
</dbReference>
<dbReference type="InterPro" id="IPR047250">
    <property type="entry name" value="BRCT_p53bp1-like_rpt2"/>
</dbReference>
<feature type="compositionally biased region" description="Basic and acidic residues" evidence="4">
    <location>
        <begin position="30"/>
        <end position="48"/>
    </location>
</feature>
<dbReference type="Proteomes" id="UP000747542">
    <property type="component" value="Unassembled WGS sequence"/>
</dbReference>
<feature type="region of interest" description="Disordered" evidence="4">
    <location>
        <begin position="382"/>
        <end position="738"/>
    </location>
</feature>
<dbReference type="PROSITE" id="PS50172">
    <property type="entry name" value="BRCT"/>
    <property type="match status" value="2"/>
</dbReference>